<dbReference type="Proteomes" id="UP001239213">
    <property type="component" value="Unassembled WGS sequence"/>
</dbReference>
<name>A0AAI9Y716_9PEZI</name>
<dbReference type="AlphaFoldDB" id="A0AAI9Y716"/>
<evidence type="ECO:0000313" key="1">
    <source>
        <dbReference type="EMBL" id="KAK1479883.1"/>
    </source>
</evidence>
<organism evidence="1 2">
    <name type="scientific">Colletotrichum cuscutae</name>
    <dbReference type="NCBI Taxonomy" id="1209917"/>
    <lineage>
        <taxon>Eukaryota</taxon>
        <taxon>Fungi</taxon>
        <taxon>Dikarya</taxon>
        <taxon>Ascomycota</taxon>
        <taxon>Pezizomycotina</taxon>
        <taxon>Sordariomycetes</taxon>
        <taxon>Hypocreomycetidae</taxon>
        <taxon>Glomerellales</taxon>
        <taxon>Glomerellaceae</taxon>
        <taxon>Colletotrichum</taxon>
        <taxon>Colletotrichum acutatum species complex</taxon>
    </lineage>
</organism>
<comment type="caution">
    <text evidence="1">The sequence shown here is derived from an EMBL/GenBank/DDBJ whole genome shotgun (WGS) entry which is preliminary data.</text>
</comment>
<proteinExistence type="predicted"/>
<keyword evidence="2" id="KW-1185">Reference proteome</keyword>
<gene>
    <name evidence="1" type="ORF">CCUS01_00437</name>
</gene>
<evidence type="ECO:0000313" key="2">
    <source>
        <dbReference type="Proteomes" id="UP001239213"/>
    </source>
</evidence>
<accession>A0AAI9Y716</accession>
<protein>
    <submittedName>
        <fullName evidence="1">Uncharacterized protein</fullName>
    </submittedName>
</protein>
<dbReference type="EMBL" id="MPDP01000112">
    <property type="protein sequence ID" value="KAK1479883.1"/>
    <property type="molecule type" value="Genomic_DNA"/>
</dbReference>
<sequence length="129" mass="14085">MHIPPPVLNPLTTISPSTLIHDPTHLTYTHPFSPSRNLKPHRIPKHTITYVLRSGDAHKMKKGNLTPKTITAPLAAFTMACILFADIPTARAMDPATVARLEVPNALDLVSVAPKPRCAERTQRGKLTG</sequence>
<reference evidence="1" key="1">
    <citation type="submission" date="2016-11" db="EMBL/GenBank/DDBJ databases">
        <title>The genome sequence of Colletotrichum cuscutae.</title>
        <authorList>
            <person name="Baroncelli R."/>
        </authorList>
    </citation>
    <scope>NUCLEOTIDE SEQUENCE</scope>
    <source>
        <strain evidence="1">IMI 304802</strain>
    </source>
</reference>